<gene>
    <name evidence="10" type="ORF">SAMN02910297_00324</name>
    <name evidence="9" type="ORF">YLM1_1090</name>
</gene>
<feature type="transmembrane region" description="Helical" evidence="7">
    <location>
        <begin position="141"/>
        <end position="169"/>
    </location>
</feature>
<evidence type="ECO:0000256" key="2">
    <source>
        <dbReference type="ARBA" id="ARBA00022448"/>
    </source>
</evidence>
<evidence type="ECO:0000256" key="3">
    <source>
        <dbReference type="ARBA" id="ARBA00022475"/>
    </source>
</evidence>
<dbReference type="KEGG" id="mol:YLM1_1090"/>
<evidence type="ECO:0000313" key="9">
    <source>
        <dbReference type="EMBL" id="AMK15647.1"/>
    </source>
</evidence>
<name>A0A126R0P0_METOL</name>
<evidence type="ECO:0000256" key="6">
    <source>
        <dbReference type="ARBA" id="ARBA00023136"/>
    </source>
</evidence>
<dbReference type="PROSITE" id="PS50928">
    <property type="entry name" value="ABC_TM1"/>
    <property type="match status" value="1"/>
</dbReference>
<evidence type="ECO:0000259" key="8">
    <source>
        <dbReference type="PROSITE" id="PS50928"/>
    </source>
</evidence>
<dbReference type="SUPFAM" id="SSF161098">
    <property type="entry name" value="MetI-like"/>
    <property type="match status" value="1"/>
</dbReference>
<dbReference type="OrthoDB" id="44105at2157"/>
<dbReference type="InterPro" id="IPR045621">
    <property type="entry name" value="BPD_transp_1_N"/>
</dbReference>
<keyword evidence="3" id="KW-1003">Cell membrane</keyword>
<dbReference type="EMBL" id="FOTL01000003">
    <property type="protein sequence ID" value="SFL23982.1"/>
    <property type="molecule type" value="Genomic_DNA"/>
</dbReference>
<dbReference type="PANTHER" id="PTHR43163">
    <property type="entry name" value="DIPEPTIDE TRANSPORT SYSTEM PERMEASE PROTEIN DPPB-RELATED"/>
    <property type="match status" value="1"/>
</dbReference>
<keyword evidence="11" id="KW-1185">Reference proteome</keyword>
<feature type="transmembrane region" description="Helical" evidence="7">
    <location>
        <begin position="12"/>
        <end position="33"/>
    </location>
</feature>
<sequence length="330" mass="36740">MLDKQKILKFLGYKIVRFAILLIVVILLSFILIDMSPINPVNAYISNMMVSPEQIAKLEAYWGVNQPITEKLLNWLGNIITGDFGTSLIYRTPVLHVISEKFTASLILMLSSWLISGILGFALGVLAGFKRDTWIDKAVKVYCYVLQSAPTFWIALLIVMVFSIWLGWFPVSGGVPIGALSNTVTFWDWLKHLILPAFTLSILGVASIALYTRDKLIEVMSSDYFLFAKARGESGWTLIKRHGIRNILLPAITLQFLSFSELFGGTVLVEQVFMYPGIGQAAVSAGLKSDVPLLLGIVIFSAIFVYVGNLIADILYNFVDPRIREGEYNG</sequence>
<evidence type="ECO:0000313" key="11">
    <source>
        <dbReference type="Proteomes" id="UP000066376"/>
    </source>
</evidence>
<feature type="transmembrane region" description="Helical" evidence="7">
    <location>
        <begin position="293"/>
        <end position="316"/>
    </location>
</feature>
<dbReference type="GO" id="GO:0005886">
    <property type="term" value="C:plasma membrane"/>
    <property type="evidence" value="ECO:0007669"/>
    <property type="project" value="UniProtKB-SubCell"/>
</dbReference>
<feature type="transmembrane region" description="Helical" evidence="7">
    <location>
        <begin position="247"/>
        <end position="273"/>
    </location>
</feature>
<evidence type="ECO:0000256" key="5">
    <source>
        <dbReference type="ARBA" id="ARBA00022989"/>
    </source>
</evidence>
<dbReference type="GeneID" id="28489394"/>
<reference evidence="12" key="4">
    <citation type="submission" date="2016-10" db="EMBL/GenBank/DDBJ databases">
        <authorList>
            <person name="Varghese N."/>
        </authorList>
    </citation>
    <scope>NUCLEOTIDE SEQUENCE [LARGE SCALE GENOMIC DNA]</scope>
    <source>
        <strain evidence="12">DSM 16632</strain>
    </source>
</reference>
<dbReference type="AlphaFoldDB" id="A0A126R0P0"/>
<evidence type="ECO:0000256" key="7">
    <source>
        <dbReference type="RuleBase" id="RU363032"/>
    </source>
</evidence>
<evidence type="ECO:0000313" key="12">
    <source>
        <dbReference type="Proteomes" id="UP000183442"/>
    </source>
</evidence>
<feature type="domain" description="ABC transmembrane type-1" evidence="8">
    <location>
        <begin position="102"/>
        <end position="316"/>
    </location>
</feature>
<reference evidence="9 11" key="1">
    <citation type="journal article" date="2016" name="Genome Announc.">
        <title>Draft Genome Sequence of the Rumen Methanogen Methanobrevibacter olleyae YLM1.</title>
        <authorList>
            <person name="Kelly W.J."/>
            <person name="Li D."/>
            <person name="Lambie S.C."/>
            <person name="Cox F."/>
            <person name="Attwood G.T."/>
            <person name="Altermann E."/>
            <person name="Leahy S.C."/>
        </authorList>
    </citation>
    <scope>NUCLEOTIDE SEQUENCE [LARGE SCALE GENOMIC DNA]</scope>
    <source>
        <strain evidence="9 11">YLM1</strain>
    </source>
</reference>
<dbReference type="GO" id="GO:0055085">
    <property type="term" value="P:transmembrane transport"/>
    <property type="evidence" value="ECO:0007669"/>
    <property type="project" value="InterPro"/>
</dbReference>
<evidence type="ECO:0000256" key="4">
    <source>
        <dbReference type="ARBA" id="ARBA00022692"/>
    </source>
</evidence>
<evidence type="ECO:0000313" key="10">
    <source>
        <dbReference type="EMBL" id="SFL23982.1"/>
    </source>
</evidence>
<dbReference type="Pfam" id="PF00528">
    <property type="entry name" value="BPD_transp_1"/>
    <property type="match status" value="1"/>
</dbReference>
<feature type="transmembrane region" description="Helical" evidence="7">
    <location>
        <begin position="189"/>
        <end position="211"/>
    </location>
</feature>
<dbReference type="STRING" id="294671.YLM1_1090"/>
<keyword evidence="4 7" id="KW-0812">Transmembrane</keyword>
<feature type="transmembrane region" description="Helical" evidence="7">
    <location>
        <begin position="106"/>
        <end position="129"/>
    </location>
</feature>
<dbReference type="CDD" id="cd06261">
    <property type="entry name" value="TM_PBP2"/>
    <property type="match status" value="1"/>
</dbReference>
<comment type="subcellular location">
    <subcellularLocation>
        <location evidence="1 7">Cell membrane</location>
        <topology evidence="1 7">Multi-pass membrane protein</topology>
    </subcellularLocation>
</comment>
<dbReference type="Proteomes" id="UP000183442">
    <property type="component" value="Unassembled WGS sequence"/>
</dbReference>
<accession>A0A126R0P0</accession>
<keyword evidence="2 7" id="KW-0813">Transport</keyword>
<dbReference type="Gene3D" id="1.10.3720.10">
    <property type="entry name" value="MetI-like"/>
    <property type="match status" value="1"/>
</dbReference>
<proteinExistence type="inferred from homology"/>
<dbReference type="PANTHER" id="PTHR43163:SF6">
    <property type="entry name" value="DIPEPTIDE TRANSPORT SYSTEM PERMEASE PROTEIN DPPB-RELATED"/>
    <property type="match status" value="1"/>
</dbReference>
<dbReference type="RefSeq" id="WP_067147054.1">
    <property type="nucleotide sequence ID" value="NZ_CP014265.1"/>
</dbReference>
<keyword evidence="5 7" id="KW-1133">Transmembrane helix</keyword>
<evidence type="ECO:0000256" key="1">
    <source>
        <dbReference type="ARBA" id="ARBA00004651"/>
    </source>
</evidence>
<dbReference type="EMBL" id="CP014265">
    <property type="protein sequence ID" value="AMK15647.1"/>
    <property type="molecule type" value="Genomic_DNA"/>
</dbReference>
<dbReference type="InterPro" id="IPR035906">
    <property type="entry name" value="MetI-like_sf"/>
</dbReference>
<dbReference type="PATRIC" id="fig|294671.3.peg.1141"/>
<reference evidence="11" key="2">
    <citation type="submission" date="2016-02" db="EMBL/GenBank/DDBJ databases">
        <title>The draft genome sequence of the rumen methanogen Methanobrevibacter olleyae YLM1.</title>
        <authorList>
            <consortium name="New Zealand Agricultural Greenhouse Gas Research Centre/Pastoral Greenhouse Gas Research Consortium"/>
            <person name="Kelly W.J."/>
            <person name="Li D."/>
            <person name="Lambie S.C."/>
            <person name="Attwood G.T."/>
            <person name="Altermann E."/>
            <person name="Leahy S.C."/>
        </authorList>
    </citation>
    <scope>NUCLEOTIDE SEQUENCE [LARGE SCALE GENOMIC DNA]</scope>
    <source>
        <strain evidence="11">YLM1</strain>
    </source>
</reference>
<protein>
    <submittedName>
        <fullName evidence="9">Peptide/nickel ABC transporter permease protein</fullName>
    </submittedName>
    <submittedName>
        <fullName evidence="10">Peptide/nickel transport system permease protein</fullName>
    </submittedName>
</protein>
<dbReference type="InterPro" id="IPR000515">
    <property type="entry name" value="MetI-like"/>
</dbReference>
<dbReference type="Proteomes" id="UP000066376">
    <property type="component" value="Chromosome"/>
</dbReference>
<comment type="similarity">
    <text evidence="7">Belongs to the binding-protein-dependent transport system permease family.</text>
</comment>
<keyword evidence="6 7" id="KW-0472">Membrane</keyword>
<reference evidence="10" key="3">
    <citation type="submission" date="2016-10" db="EMBL/GenBank/DDBJ databases">
        <authorList>
            <person name="de Groot N.N."/>
        </authorList>
    </citation>
    <scope>NUCLEOTIDE SEQUENCE [LARGE SCALE GENOMIC DNA]</scope>
    <source>
        <strain evidence="10">DSM 16632</strain>
    </source>
</reference>
<organism evidence="9 11">
    <name type="scientific">Methanobrevibacter olleyae</name>
    <dbReference type="NCBI Taxonomy" id="294671"/>
    <lineage>
        <taxon>Archaea</taxon>
        <taxon>Methanobacteriati</taxon>
        <taxon>Methanobacteriota</taxon>
        <taxon>Methanomada group</taxon>
        <taxon>Methanobacteria</taxon>
        <taxon>Methanobacteriales</taxon>
        <taxon>Methanobacteriaceae</taxon>
        <taxon>Methanobrevibacter</taxon>
    </lineage>
</organism>
<dbReference type="Pfam" id="PF19300">
    <property type="entry name" value="BPD_transp_1_N"/>
    <property type="match status" value="1"/>
</dbReference>